<dbReference type="AlphaFoldDB" id="A0A6A5RIS1"/>
<keyword evidence="8" id="KW-1015">Disulfide bond</keyword>
<keyword evidence="18" id="KW-1185">Reference proteome</keyword>
<evidence type="ECO:0000256" key="7">
    <source>
        <dbReference type="ARBA" id="ARBA00022801"/>
    </source>
</evidence>
<feature type="chain" id="PRO_5025467601" description="endo-polygalacturonase" evidence="16">
    <location>
        <begin position="19"/>
        <end position="508"/>
    </location>
</feature>
<dbReference type="GO" id="GO:0071555">
    <property type="term" value="P:cell wall organization"/>
    <property type="evidence" value="ECO:0007669"/>
    <property type="project" value="UniProtKB-KW"/>
</dbReference>
<comment type="catalytic activity">
    <reaction evidence="12">
        <text>(1,4-alpha-D-galacturonosyl)n+m + H2O = (1,4-alpha-D-galacturonosyl)n + (1,4-alpha-D-galacturonosyl)m.</text>
        <dbReference type="EC" id="3.2.1.15"/>
    </reaction>
</comment>
<keyword evidence="7 15" id="KW-0378">Hydrolase</keyword>
<dbReference type="Proteomes" id="UP000800082">
    <property type="component" value="Unassembled WGS sequence"/>
</dbReference>
<comment type="function">
    <text evidence="13">Involved in maceration and soft-rotting of plant tissue. Hydrolyzes the 1,4-alpha glycosidic bonds of de-esterified pectate in the smooth region of the plant cell wall.</text>
</comment>
<dbReference type="FunFam" id="2.160.20.10:FF:000002">
    <property type="entry name" value="Endopolygalacturonase D"/>
    <property type="match status" value="1"/>
</dbReference>
<dbReference type="InterPro" id="IPR012334">
    <property type="entry name" value="Pectin_lyas_fold"/>
</dbReference>
<evidence type="ECO:0000313" key="17">
    <source>
        <dbReference type="EMBL" id="KAF1926346.1"/>
    </source>
</evidence>
<evidence type="ECO:0000256" key="3">
    <source>
        <dbReference type="ARBA" id="ARBA00012736"/>
    </source>
</evidence>
<evidence type="ECO:0000256" key="2">
    <source>
        <dbReference type="ARBA" id="ARBA00008834"/>
    </source>
</evidence>
<organism evidence="17 18">
    <name type="scientific">Didymella exigua CBS 183.55</name>
    <dbReference type="NCBI Taxonomy" id="1150837"/>
    <lineage>
        <taxon>Eukaryota</taxon>
        <taxon>Fungi</taxon>
        <taxon>Dikarya</taxon>
        <taxon>Ascomycota</taxon>
        <taxon>Pezizomycotina</taxon>
        <taxon>Dothideomycetes</taxon>
        <taxon>Pleosporomycetidae</taxon>
        <taxon>Pleosporales</taxon>
        <taxon>Pleosporineae</taxon>
        <taxon>Didymellaceae</taxon>
        <taxon>Didymella</taxon>
    </lineage>
</organism>
<dbReference type="SUPFAM" id="SSF51126">
    <property type="entry name" value="Pectin lyase-like"/>
    <property type="match status" value="1"/>
</dbReference>
<proteinExistence type="inferred from homology"/>
<dbReference type="Pfam" id="PF00295">
    <property type="entry name" value="Glyco_hydro_28"/>
    <property type="match status" value="1"/>
</dbReference>
<dbReference type="InterPro" id="IPR006626">
    <property type="entry name" value="PbH1"/>
</dbReference>
<dbReference type="GO" id="GO:0045490">
    <property type="term" value="P:pectin catabolic process"/>
    <property type="evidence" value="ECO:0007669"/>
    <property type="project" value="UniProtKB-ARBA"/>
</dbReference>
<sequence length="508" mass="52811">MRTTGLSALLALATVAQSAVIQERATTTCTKDACLEVFELFAVAAKPFCSAYTKVPTHTLPAYAARWSKVPAKISSACTCLNGGQPTVVPTSVAPSATATASSKTASSVVATSIPSVVATSTPLVIVTSSPTSTVPTSTVPVATDTPSDACHVTTYSAIPAAVASCTAIILDGITVPGNSTIDLSKLKAGTKVTFKGTTFWEYFDANYPFIKVAGTNLEITAAEGAILDGNGQSWWDGLGSNGGIAKPNHFIELSKVLGSSSVHDIYIQNYPVHCFSISNSAGLDIHHITLNNSAGYAPNNRSNGLAASHNSDGFDLASTNDTKVRDSVVINQDDCVAITSGNNILVDNMYCNGSHGLSIGSVGGKSNNNVTNMVFSNSVVLNSQNGARIKTNENTTGYIHNILFENIHLENISIYGIDIQQDYLNGGPTGNPTAGVLISDIVIRNVTGTATDEGRDYYILCGTGSCKNITINDVDVHGGGVPSLCNFQTNGNFDCDGKFNITAAPAS</sequence>
<evidence type="ECO:0000256" key="15">
    <source>
        <dbReference type="RuleBase" id="RU361169"/>
    </source>
</evidence>
<evidence type="ECO:0000256" key="13">
    <source>
        <dbReference type="ARBA" id="ARBA00037707"/>
    </source>
</evidence>
<evidence type="ECO:0000256" key="9">
    <source>
        <dbReference type="ARBA" id="ARBA00023180"/>
    </source>
</evidence>
<dbReference type="RefSeq" id="XP_033446598.1">
    <property type="nucleotide sequence ID" value="XM_033593246.1"/>
</dbReference>
<dbReference type="PANTHER" id="PTHR31884">
    <property type="entry name" value="POLYGALACTURONASE"/>
    <property type="match status" value="1"/>
</dbReference>
<dbReference type="GO" id="GO:0005576">
    <property type="term" value="C:extracellular region"/>
    <property type="evidence" value="ECO:0007669"/>
    <property type="project" value="UniProtKB-SubCell"/>
</dbReference>
<accession>A0A6A5RIS1</accession>
<name>A0A6A5RIS1_9PLEO</name>
<evidence type="ECO:0000256" key="4">
    <source>
        <dbReference type="ARBA" id="ARBA00022525"/>
    </source>
</evidence>
<dbReference type="EMBL" id="ML978977">
    <property type="protein sequence ID" value="KAF1926346.1"/>
    <property type="molecule type" value="Genomic_DNA"/>
</dbReference>
<keyword evidence="4" id="KW-0964">Secreted</keyword>
<feature type="signal peptide" evidence="16">
    <location>
        <begin position="1"/>
        <end position="18"/>
    </location>
</feature>
<comment type="subcellular location">
    <subcellularLocation>
        <location evidence="1">Secreted</location>
    </subcellularLocation>
</comment>
<protein>
    <recommendedName>
        <fullName evidence="3">endo-polygalacturonase</fullName>
        <ecNumber evidence="3">3.2.1.15</ecNumber>
    </recommendedName>
</protein>
<dbReference type="InterPro" id="IPR050434">
    <property type="entry name" value="Glycosyl_hydrlase_28"/>
</dbReference>
<feature type="active site" evidence="14">
    <location>
        <position position="356"/>
    </location>
</feature>
<keyword evidence="10 15" id="KW-0326">Glycosidase</keyword>
<evidence type="ECO:0000256" key="8">
    <source>
        <dbReference type="ARBA" id="ARBA00023157"/>
    </source>
</evidence>
<evidence type="ECO:0000313" key="18">
    <source>
        <dbReference type="Proteomes" id="UP000800082"/>
    </source>
</evidence>
<keyword evidence="9" id="KW-0325">Glycoprotein</keyword>
<evidence type="ECO:0000256" key="11">
    <source>
        <dbReference type="ARBA" id="ARBA00023316"/>
    </source>
</evidence>
<dbReference type="GeneID" id="54350914"/>
<dbReference type="PROSITE" id="PS00502">
    <property type="entry name" value="POLYGALACTURONASE"/>
    <property type="match status" value="1"/>
</dbReference>
<dbReference type="GO" id="GO:0004650">
    <property type="term" value="F:polygalacturonase activity"/>
    <property type="evidence" value="ECO:0007669"/>
    <property type="project" value="UniProtKB-EC"/>
</dbReference>
<keyword evidence="11" id="KW-0961">Cell wall biogenesis/degradation</keyword>
<evidence type="ECO:0000256" key="1">
    <source>
        <dbReference type="ARBA" id="ARBA00004613"/>
    </source>
</evidence>
<dbReference type="InterPro" id="IPR011050">
    <property type="entry name" value="Pectin_lyase_fold/virulence"/>
</dbReference>
<dbReference type="Gene3D" id="2.160.20.10">
    <property type="entry name" value="Single-stranded right-handed beta-helix, Pectin lyase-like"/>
    <property type="match status" value="1"/>
</dbReference>
<evidence type="ECO:0000256" key="12">
    <source>
        <dbReference type="ARBA" id="ARBA00034074"/>
    </source>
</evidence>
<dbReference type="EC" id="3.2.1.15" evidence="3"/>
<reference evidence="17" key="1">
    <citation type="journal article" date="2020" name="Stud. Mycol.">
        <title>101 Dothideomycetes genomes: a test case for predicting lifestyles and emergence of pathogens.</title>
        <authorList>
            <person name="Haridas S."/>
            <person name="Albert R."/>
            <person name="Binder M."/>
            <person name="Bloem J."/>
            <person name="Labutti K."/>
            <person name="Salamov A."/>
            <person name="Andreopoulos B."/>
            <person name="Baker S."/>
            <person name="Barry K."/>
            <person name="Bills G."/>
            <person name="Bluhm B."/>
            <person name="Cannon C."/>
            <person name="Castanera R."/>
            <person name="Culley D."/>
            <person name="Daum C."/>
            <person name="Ezra D."/>
            <person name="Gonzalez J."/>
            <person name="Henrissat B."/>
            <person name="Kuo A."/>
            <person name="Liang C."/>
            <person name="Lipzen A."/>
            <person name="Lutzoni F."/>
            <person name="Magnuson J."/>
            <person name="Mondo S."/>
            <person name="Nolan M."/>
            <person name="Ohm R."/>
            <person name="Pangilinan J."/>
            <person name="Park H.-J."/>
            <person name="Ramirez L."/>
            <person name="Alfaro M."/>
            <person name="Sun H."/>
            <person name="Tritt A."/>
            <person name="Yoshinaga Y."/>
            <person name="Zwiers L.-H."/>
            <person name="Turgeon B."/>
            <person name="Goodwin S."/>
            <person name="Spatafora J."/>
            <person name="Crous P."/>
            <person name="Grigoriev I."/>
        </authorList>
    </citation>
    <scope>NUCLEOTIDE SEQUENCE</scope>
    <source>
        <strain evidence="17">CBS 183.55</strain>
    </source>
</reference>
<dbReference type="PANTHER" id="PTHR31884:SF9">
    <property type="entry name" value="ENDOPOLYGALACTURONASE D-RELATED"/>
    <property type="match status" value="1"/>
</dbReference>
<dbReference type="SMART" id="SM00710">
    <property type="entry name" value="PbH1"/>
    <property type="match status" value="7"/>
</dbReference>
<evidence type="ECO:0000256" key="14">
    <source>
        <dbReference type="PROSITE-ProRule" id="PRU10052"/>
    </source>
</evidence>
<dbReference type="OrthoDB" id="1546079at2759"/>
<evidence type="ECO:0000256" key="6">
    <source>
        <dbReference type="ARBA" id="ARBA00022737"/>
    </source>
</evidence>
<dbReference type="InterPro" id="IPR000743">
    <property type="entry name" value="Glyco_hydro_28"/>
</dbReference>
<keyword evidence="5 16" id="KW-0732">Signal</keyword>
<gene>
    <name evidence="17" type="ORF">M421DRAFT_422689</name>
</gene>
<evidence type="ECO:0000256" key="10">
    <source>
        <dbReference type="ARBA" id="ARBA00023295"/>
    </source>
</evidence>
<evidence type="ECO:0000256" key="5">
    <source>
        <dbReference type="ARBA" id="ARBA00022729"/>
    </source>
</evidence>
<keyword evidence="6" id="KW-0677">Repeat</keyword>
<evidence type="ECO:0000256" key="16">
    <source>
        <dbReference type="SAM" id="SignalP"/>
    </source>
</evidence>
<comment type="similarity">
    <text evidence="2 15">Belongs to the glycosyl hydrolase 28 family.</text>
</comment>